<comment type="caution">
    <text evidence="3">The sequence shown here is derived from an EMBL/GenBank/DDBJ whole genome shotgun (WGS) entry which is preliminary data.</text>
</comment>
<protein>
    <submittedName>
        <fullName evidence="3">Uncharacterized protein</fullName>
    </submittedName>
</protein>
<feature type="transmembrane region" description="Helical" evidence="2">
    <location>
        <begin position="41"/>
        <end position="60"/>
    </location>
</feature>
<keyword evidence="2" id="KW-0472">Membrane</keyword>
<organism evidence="3 4">
    <name type="scientific">Mycena albidolilacea</name>
    <dbReference type="NCBI Taxonomy" id="1033008"/>
    <lineage>
        <taxon>Eukaryota</taxon>
        <taxon>Fungi</taxon>
        <taxon>Dikarya</taxon>
        <taxon>Basidiomycota</taxon>
        <taxon>Agaricomycotina</taxon>
        <taxon>Agaricomycetes</taxon>
        <taxon>Agaricomycetidae</taxon>
        <taxon>Agaricales</taxon>
        <taxon>Marasmiineae</taxon>
        <taxon>Mycenaceae</taxon>
        <taxon>Mycena</taxon>
    </lineage>
</organism>
<evidence type="ECO:0000256" key="1">
    <source>
        <dbReference type="SAM" id="MobiDB-lite"/>
    </source>
</evidence>
<feature type="compositionally biased region" description="Polar residues" evidence="1">
    <location>
        <begin position="16"/>
        <end position="27"/>
    </location>
</feature>
<keyword evidence="4" id="KW-1185">Reference proteome</keyword>
<sequence length="107" mass="11675">MTTAVPVPAAAASSAERTPTSPLSTKTAEPGPVAAALLPEHIIILQSAFASLFCISYVITPRINQYSHGFGMEPVSGGNRRREELHADAARLYHQFVFYIVNLCFKW</sequence>
<name>A0AAD7E6K2_9AGAR</name>
<evidence type="ECO:0000313" key="3">
    <source>
        <dbReference type="EMBL" id="KAJ7300807.1"/>
    </source>
</evidence>
<dbReference type="EMBL" id="JARIHO010000151">
    <property type="protein sequence ID" value="KAJ7300807.1"/>
    <property type="molecule type" value="Genomic_DNA"/>
</dbReference>
<evidence type="ECO:0000313" key="4">
    <source>
        <dbReference type="Proteomes" id="UP001218218"/>
    </source>
</evidence>
<evidence type="ECO:0000256" key="2">
    <source>
        <dbReference type="SAM" id="Phobius"/>
    </source>
</evidence>
<accession>A0AAD7E6K2</accession>
<keyword evidence="2" id="KW-1133">Transmembrane helix</keyword>
<feature type="compositionally biased region" description="Low complexity" evidence="1">
    <location>
        <begin position="1"/>
        <end position="15"/>
    </location>
</feature>
<proteinExistence type="predicted"/>
<reference evidence="3" key="1">
    <citation type="submission" date="2023-03" db="EMBL/GenBank/DDBJ databases">
        <title>Massive genome expansion in bonnet fungi (Mycena s.s.) driven by repeated elements and novel gene families across ecological guilds.</title>
        <authorList>
            <consortium name="Lawrence Berkeley National Laboratory"/>
            <person name="Harder C.B."/>
            <person name="Miyauchi S."/>
            <person name="Viragh M."/>
            <person name="Kuo A."/>
            <person name="Thoen E."/>
            <person name="Andreopoulos B."/>
            <person name="Lu D."/>
            <person name="Skrede I."/>
            <person name="Drula E."/>
            <person name="Henrissat B."/>
            <person name="Morin E."/>
            <person name="Kohler A."/>
            <person name="Barry K."/>
            <person name="LaButti K."/>
            <person name="Morin E."/>
            <person name="Salamov A."/>
            <person name="Lipzen A."/>
            <person name="Mereny Z."/>
            <person name="Hegedus B."/>
            <person name="Baldrian P."/>
            <person name="Stursova M."/>
            <person name="Weitz H."/>
            <person name="Taylor A."/>
            <person name="Grigoriev I.V."/>
            <person name="Nagy L.G."/>
            <person name="Martin F."/>
            <person name="Kauserud H."/>
        </authorList>
    </citation>
    <scope>NUCLEOTIDE SEQUENCE</scope>
    <source>
        <strain evidence="3">CBHHK002</strain>
    </source>
</reference>
<feature type="region of interest" description="Disordered" evidence="1">
    <location>
        <begin position="1"/>
        <end position="28"/>
    </location>
</feature>
<keyword evidence="2" id="KW-0812">Transmembrane</keyword>
<dbReference type="AlphaFoldDB" id="A0AAD7E6K2"/>
<dbReference type="Proteomes" id="UP001218218">
    <property type="component" value="Unassembled WGS sequence"/>
</dbReference>
<gene>
    <name evidence="3" type="ORF">DFH08DRAFT_1090432</name>
</gene>